<gene>
    <name evidence="1" type="ORF">H2198_008266</name>
</gene>
<dbReference type="Proteomes" id="UP001172386">
    <property type="component" value="Unassembled WGS sequence"/>
</dbReference>
<keyword evidence="2" id="KW-1185">Reference proteome</keyword>
<organism evidence="1 2">
    <name type="scientific">Neophaeococcomyces mojaviensis</name>
    <dbReference type="NCBI Taxonomy" id="3383035"/>
    <lineage>
        <taxon>Eukaryota</taxon>
        <taxon>Fungi</taxon>
        <taxon>Dikarya</taxon>
        <taxon>Ascomycota</taxon>
        <taxon>Pezizomycotina</taxon>
        <taxon>Eurotiomycetes</taxon>
        <taxon>Chaetothyriomycetidae</taxon>
        <taxon>Chaetothyriales</taxon>
        <taxon>Chaetothyriales incertae sedis</taxon>
        <taxon>Neophaeococcomyces</taxon>
    </lineage>
</organism>
<evidence type="ECO:0000313" key="1">
    <source>
        <dbReference type="EMBL" id="KAJ9652481.1"/>
    </source>
</evidence>
<comment type="caution">
    <text evidence="1">The sequence shown here is derived from an EMBL/GenBank/DDBJ whole genome shotgun (WGS) entry which is preliminary data.</text>
</comment>
<name>A0ACC2ZXT9_9EURO</name>
<proteinExistence type="predicted"/>
<evidence type="ECO:0000313" key="2">
    <source>
        <dbReference type="Proteomes" id="UP001172386"/>
    </source>
</evidence>
<reference evidence="1" key="1">
    <citation type="submission" date="2022-10" db="EMBL/GenBank/DDBJ databases">
        <title>Culturing micro-colonial fungi from biological soil crusts in the Mojave desert and describing Neophaeococcomyces mojavensis, and introducing the new genera and species Taxawa tesnikishii.</title>
        <authorList>
            <person name="Kurbessoian T."/>
            <person name="Stajich J.E."/>
        </authorList>
    </citation>
    <scope>NUCLEOTIDE SEQUENCE</scope>
    <source>
        <strain evidence="1">JES_112</strain>
    </source>
</reference>
<protein>
    <submittedName>
        <fullName evidence="1">Uncharacterized protein</fullName>
    </submittedName>
</protein>
<dbReference type="EMBL" id="JAPDRQ010000197">
    <property type="protein sequence ID" value="KAJ9652481.1"/>
    <property type="molecule type" value="Genomic_DNA"/>
</dbReference>
<accession>A0ACC2ZXT9</accession>
<sequence>MAGKQIFSCLRRPTSICTSSSFAPQVRSASRSALTATRRLQEERSEEARAMERNFTRDWKAGDVYAPHDLSAAEARKWKSKKAPTTDAFDVLSLNPLNLYKNFSVMSEYVTDMGRIKPRSQTGLRPVNQRRVAKAIRRAIALGLMPSVYRHPELLKIEKKRAGAYDFYM</sequence>